<dbReference type="SUPFAM" id="SSF55874">
    <property type="entry name" value="ATPase domain of HSP90 chaperone/DNA topoisomerase II/histidine kinase"/>
    <property type="match status" value="1"/>
</dbReference>
<dbReference type="RefSeq" id="WP_092213275.1">
    <property type="nucleotide sequence ID" value="NZ_FMUX01000017.1"/>
</dbReference>
<dbReference type="STRING" id="419481.SAMN05216233_11784"/>
<keyword evidence="2" id="KW-0808">Transferase</keyword>
<reference evidence="2 3" key="1">
    <citation type="submission" date="2016-10" db="EMBL/GenBank/DDBJ databases">
        <authorList>
            <person name="de Groot N.N."/>
        </authorList>
    </citation>
    <scope>NUCLEOTIDE SEQUENCE [LARGE SCALE GENOMIC DNA]</scope>
    <source>
        <strain evidence="2 3">AA1</strain>
    </source>
</reference>
<evidence type="ECO:0000313" key="3">
    <source>
        <dbReference type="Proteomes" id="UP000198870"/>
    </source>
</evidence>
<dbReference type="Proteomes" id="UP000198870">
    <property type="component" value="Unassembled WGS sequence"/>
</dbReference>
<dbReference type="Gene3D" id="3.30.565.10">
    <property type="entry name" value="Histidine kinase-like ATPase, C-terminal domain"/>
    <property type="match status" value="1"/>
</dbReference>
<gene>
    <name evidence="2" type="ORF">SAMN05216233_11784</name>
</gene>
<keyword evidence="3" id="KW-1185">Reference proteome</keyword>
<accession>A0A1G5I3N3</accession>
<evidence type="ECO:0000259" key="1">
    <source>
        <dbReference type="Pfam" id="PF13581"/>
    </source>
</evidence>
<dbReference type="EMBL" id="FMUX01000017">
    <property type="protein sequence ID" value="SCY70637.1"/>
    <property type="molecule type" value="Genomic_DNA"/>
</dbReference>
<dbReference type="OrthoDB" id="163538at2"/>
<sequence>MTHFAVTKKNDGLEINMQASLALVDRAVDEVTVFCRERGISRSLFAIVITMREGLTNAVRHGASLSPDSPVRFSIFLTDDTIHMEFEDKGPGFDWQTMIDTQAASDSEGGRGIEIMRKYCHNMAYSKRGCRLHLSIRISGEDLD</sequence>
<name>A0A1G5I3N3_9BACT</name>
<proteinExistence type="predicted"/>
<dbReference type="AlphaFoldDB" id="A0A1G5I3N3"/>
<dbReference type="Pfam" id="PF13581">
    <property type="entry name" value="HATPase_c_2"/>
    <property type="match status" value="1"/>
</dbReference>
<dbReference type="CDD" id="cd16936">
    <property type="entry name" value="HATPase_RsbW-like"/>
    <property type="match status" value="1"/>
</dbReference>
<dbReference type="InterPro" id="IPR036890">
    <property type="entry name" value="HATPase_C_sf"/>
</dbReference>
<evidence type="ECO:0000313" key="2">
    <source>
        <dbReference type="EMBL" id="SCY70637.1"/>
    </source>
</evidence>
<protein>
    <submittedName>
        <fullName evidence="2">Serine/threonine-protein kinase RsbW</fullName>
    </submittedName>
</protein>
<dbReference type="InterPro" id="IPR003594">
    <property type="entry name" value="HATPase_dom"/>
</dbReference>
<dbReference type="GO" id="GO:0016301">
    <property type="term" value="F:kinase activity"/>
    <property type="evidence" value="ECO:0007669"/>
    <property type="project" value="UniProtKB-KW"/>
</dbReference>
<organism evidence="2 3">
    <name type="scientific">Desulfoluna spongiiphila</name>
    <dbReference type="NCBI Taxonomy" id="419481"/>
    <lineage>
        <taxon>Bacteria</taxon>
        <taxon>Pseudomonadati</taxon>
        <taxon>Thermodesulfobacteriota</taxon>
        <taxon>Desulfobacteria</taxon>
        <taxon>Desulfobacterales</taxon>
        <taxon>Desulfolunaceae</taxon>
        <taxon>Desulfoluna</taxon>
    </lineage>
</organism>
<feature type="domain" description="Histidine kinase/HSP90-like ATPase" evidence="1">
    <location>
        <begin position="18"/>
        <end position="134"/>
    </location>
</feature>
<keyword evidence="2" id="KW-0418">Kinase</keyword>